<dbReference type="PIRSF" id="PIRSF017388">
    <property type="entry name" value="Esterase_lipase"/>
    <property type="match status" value="1"/>
</dbReference>
<evidence type="ECO:0000259" key="1">
    <source>
        <dbReference type="Pfam" id="PF12146"/>
    </source>
</evidence>
<proteinExistence type="predicted"/>
<evidence type="ECO:0000313" key="2">
    <source>
        <dbReference type="EMBL" id="MFD1929521.1"/>
    </source>
</evidence>
<dbReference type="Proteomes" id="UP001597218">
    <property type="component" value="Unassembled WGS sequence"/>
</dbReference>
<dbReference type="Gene3D" id="3.40.50.1820">
    <property type="entry name" value="alpha/beta hydrolase"/>
    <property type="match status" value="1"/>
</dbReference>
<protein>
    <submittedName>
        <fullName evidence="2">Alpha/beta hydrolase</fullName>
    </submittedName>
</protein>
<dbReference type="PANTHER" id="PTHR11614">
    <property type="entry name" value="PHOSPHOLIPASE-RELATED"/>
    <property type="match status" value="1"/>
</dbReference>
<dbReference type="InterPro" id="IPR022742">
    <property type="entry name" value="Hydrolase_4"/>
</dbReference>
<dbReference type="Pfam" id="PF12146">
    <property type="entry name" value="Hydrolase_4"/>
    <property type="match status" value="1"/>
</dbReference>
<sequence>MRIKKAQSIFIAGNDTAVLLLHSFTSHTRDMNMLAKSIHESFGFTCYAPLYRGHGEEAEALIPYTIDDWWEDTLESYQELAKKYKQVTVIGLSVGGVFALKLAEQFPIEQVIVMSVPMNSQPLELKKRVIDFAFRYKKLENKSDQQIKIELKRFDSMPLDSFERFKQFISETRNELDKITAPIAVYYGGRDEVTYEESAFEIADNVSSKTIQLEKFYNTSHLMTLSKEKDRLFEQIHQFLSPQA</sequence>
<gene>
    <name evidence="2" type="ORF">ACFSFY_15875</name>
</gene>
<dbReference type="GO" id="GO:0016787">
    <property type="term" value="F:hydrolase activity"/>
    <property type="evidence" value="ECO:0007669"/>
    <property type="project" value="UniProtKB-KW"/>
</dbReference>
<dbReference type="InterPro" id="IPR051044">
    <property type="entry name" value="MAG_DAG_Lipase"/>
</dbReference>
<accession>A0ABW4SJA7</accession>
<dbReference type="InterPro" id="IPR012354">
    <property type="entry name" value="Esterase_lipase"/>
</dbReference>
<keyword evidence="3" id="KW-1185">Reference proteome</keyword>
<feature type="domain" description="Serine aminopeptidase S33" evidence="1">
    <location>
        <begin position="15"/>
        <end position="224"/>
    </location>
</feature>
<dbReference type="SUPFAM" id="SSF53474">
    <property type="entry name" value="alpha/beta-Hydrolases"/>
    <property type="match status" value="1"/>
</dbReference>
<comment type="caution">
    <text evidence="2">The sequence shown here is derived from an EMBL/GenBank/DDBJ whole genome shotgun (WGS) entry which is preliminary data.</text>
</comment>
<organism evidence="2 3">
    <name type="scientific">Sporosarcina siberiensis</name>
    <dbReference type="NCBI Taxonomy" id="1365606"/>
    <lineage>
        <taxon>Bacteria</taxon>
        <taxon>Bacillati</taxon>
        <taxon>Bacillota</taxon>
        <taxon>Bacilli</taxon>
        <taxon>Bacillales</taxon>
        <taxon>Caryophanaceae</taxon>
        <taxon>Sporosarcina</taxon>
    </lineage>
</organism>
<reference evidence="3" key="1">
    <citation type="journal article" date="2019" name="Int. J. Syst. Evol. Microbiol.">
        <title>The Global Catalogue of Microorganisms (GCM) 10K type strain sequencing project: providing services to taxonomists for standard genome sequencing and annotation.</title>
        <authorList>
            <consortium name="The Broad Institute Genomics Platform"/>
            <consortium name="The Broad Institute Genome Sequencing Center for Infectious Disease"/>
            <person name="Wu L."/>
            <person name="Ma J."/>
        </authorList>
    </citation>
    <scope>NUCLEOTIDE SEQUENCE [LARGE SCALE GENOMIC DNA]</scope>
    <source>
        <strain evidence="3">CGMCC 4.7177</strain>
    </source>
</reference>
<dbReference type="InterPro" id="IPR029058">
    <property type="entry name" value="AB_hydrolase_fold"/>
</dbReference>
<dbReference type="EMBL" id="JBHUGI010000035">
    <property type="protein sequence ID" value="MFD1929521.1"/>
    <property type="molecule type" value="Genomic_DNA"/>
</dbReference>
<keyword evidence="2" id="KW-0378">Hydrolase</keyword>
<evidence type="ECO:0000313" key="3">
    <source>
        <dbReference type="Proteomes" id="UP001597218"/>
    </source>
</evidence>
<dbReference type="RefSeq" id="WP_381539737.1">
    <property type="nucleotide sequence ID" value="NZ_JBHUGI010000035.1"/>
</dbReference>
<name>A0ABW4SJA7_9BACL</name>